<dbReference type="InterPro" id="IPR000600">
    <property type="entry name" value="ROK"/>
</dbReference>
<keyword evidence="1" id="KW-0418">Kinase</keyword>
<gene>
    <name evidence="1" type="ORF">DKW60_09615</name>
</gene>
<dbReference type="InterPro" id="IPR043129">
    <property type="entry name" value="ATPase_NBD"/>
</dbReference>
<dbReference type="GO" id="GO:0019262">
    <property type="term" value="P:N-acetylneuraminate catabolic process"/>
    <property type="evidence" value="ECO:0007669"/>
    <property type="project" value="TreeGrafter"/>
</dbReference>
<dbReference type="RefSeq" id="WP_109837444.1">
    <property type="nucleotide sequence ID" value="NZ_QGKM01000023.1"/>
</dbReference>
<dbReference type="Gene3D" id="1.10.10.10">
    <property type="entry name" value="Winged helix-like DNA-binding domain superfamily/Winged helix DNA-binding domain"/>
    <property type="match status" value="1"/>
</dbReference>
<dbReference type="GO" id="GO:0009384">
    <property type="term" value="F:N-acylmannosamine kinase activity"/>
    <property type="evidence" value="ECO:0007669"/>
    <property type="project" value="TreeGrafter"/>
</dbReference>
<dbReference type="SUPFAM" id="SSF53067">
    <property type="entry name" value="Actin-like ATPase domain"/>
    <property type="match status" value="1"/>
</dbReference>
<accession>A0A317CGH7</accession>
<dbReference type="EMBL" id="QGKM01000023">
    <property type="protein sequence ID" value="PWQ97628.1"/>
    <property type="molecule type" value="Genomic_DNA"/>
</dbReference>
<keyword evidence="2" id="KW-1185">Reference proteome</keyword>
<evidence type="ECO:0000313" key="1">
    <source>
        <dbReference type="EMBL" id="PWQ97628.1"/>
    </source>
</evidence>
<organism evidence="1 2">
    <name type="scientific">Leucothrix pacifica</name>
    <dbReference type="NCBI Taxonomy" id="1247513"/>
    <lineage>
        <taxon>Bacteria</taxon>
        <taxon>Pseudomonadati</taxon>
        <taxon>Pseudomonadota</taxon>
        <taxon>Gammaproteobacteria</taxon>
        <taxon>Thiotrichales</taxon>
        <taxon>Thiotrichaceae</taxon>
        <taxon>Leucothrix</taxon>
    </lineage>
</organism>
<dbReference type="PANTHER" id="PTHR18964:SF169">
    <property type="entry name" value="N-ACETYLMANNOSAMINE KINASE"/>
    <property type="match status" value="1"/>
</dbReference>
<dbReference type="Pfam" id="PF13412">
    <property type="entry name" value="HTH_24"/>
    <property type="match status" value="1"/>
</dbReference>
<dbReference type="Gene3D" id="3.30.420.40">
    <property type="match status" value="2"/>
</dbReference>
<evidence type="ECO:0000313" key="2">
    <source>
        <dbReference type="Proteomes" id="UP000245539"/>
    </source>
</evidence>
<dbReference type="SUPFAM" id="SSF46785">
    <property type="entry name" value="Winged helix' DNA-binding domain"/>
    <property type="match status" value="1"/>
</dbReference>
<dbReference type="PANTHER" id="PTHR18964">
    <property type="entry name" value="ROK (REPRESSOR, ORF, KINASE) FAMILY"/>
    <property type="match status" value="1"/>
</dbReference>
<keyword evidence="1" id="KW-0808">Transferase</keyword>
<dbReference type="AlphaFoldDB" id="A0A317CGH7"/>
<sequence>MPKLRQNLSRGTNQTGGRIYNERLVLSIVRHQDGLPKSEIAQLTGLSAQTISVIMQQLEADQLIVKGQPQRGKVGQPSVPFSLNPEGAYSIGLKIGRHSSELVLMNFVGSILETREVSYRYPVVEALLAFVEDYVPELIEAIDEPLRDRMVGIGIATPFELWNWGDEVGAPKSVMDAWNGFDIKQEVSHAARLPAYMQNDATAACAAELTFGNEDQHDNFLYIYIGYFIGGGVVLNGSIFEGPNGNAGSLGALPIRIRNQGEHSSGDAHQLIRDTSKISLQRLLEAAGEDAGSIWDKESDWSTLGDTLDTWIDRLTDDLAYAIVSAISVIDFPAIVIDGDLPALIRTRITQEVSVKIATIDKQGLSPVTVVEGSLGNNARVLGGASLPLLANFTRNRDVAFGADQ</sequence>
<dbReference type="InterPro" id="IPR036390">
    <property type="entry name" value="WH_DNA-bd_sf"/>
</dbReference>
<dbReference type="InterPro" id="IPR036388">
    <property type="entry name" value="WH-like_DNA-bd_sf"/>
</dbReference>
<name>A0A317CGH7_9GAMM</name>
<dbReference type="OrthoDB" id="8595273at2"/>
<reference evidence="1 2" key="1">
    <citation type="submission" date="2018-05" db="EMBL/GenBank/DDBJ databases">
        <title>Leucothrix arctica sp. nov., isolated from Arctic seawater.</title>
        <authorList>
            <person name="Choi A."/>
            <person name="Baek K."/>
        </authorList>
    </citation>
    <scope>NUCLEOTIDE SEQUENCE [LARGE SCALE GENOMIC DNA]</scope>
    <source>
        <strain evidence="1 2">JCM 18388</strain>
    </source>
</reference>
<proteinExistence type="predicted"/>
<comment type="caution">
    <text evidence="1">The sequence shown here is derived from an EMBL/GenBank/DDBJ whole genome shotgun (WGS) entry which is preliminary data.</text>
</comment>
<dbReference type="Proteomes" id="UP000245539">
    <property type="component" value="Unassembled WGS sequence"/>
</dbReference>
<protein>
    <submittedName>
        <fullName evidence="1">Sugar kinase</fullName>
    </submittedName>
</protein>
<dbReference type="Pfam" id="PF00480">
    <property type="entry name" value="ROK"/>
    <property type="match status" value="1"/>
</dbReference>